<dbReference type="GO" id="GO:0016747">
    <property type="term" value="F:acyltransferase activity, transferring groups other than amino-acyl groups"/>
    <property type="evidence" value="ECO:0007669"/>
    <property type="project" value="InterPro"/>
</dbReference>
<dbReference type="Gene3D" id="3.40.630.30">
    <property type="match status" value="1"/>
</dbReference>
<comment type="caution">
    <text evidence="2">The sequence shown here is derived from an EMBL/GenBank/DDBJ whole genome shotgun (WGS) entry which is preliminary data.</text>
</comment>
<dbReference type="RefSeq" id="WP_007067962.1">
    <property type="nucleotide sequence ID" value="NZ_DS022272.1"/>
</dbReference>
<name>Q0G494_9HYPH</name>
<dbReference type="EMBL" id="AATP01000002">
    <property type="protein sequence ID" value="EAU41587.1"/>
    <property type="molecule type" value="Genomic_DNA"/>
</dbReference>
<dbReference type="eggNOG" id="ENOG5031ARE">
    <property type="taxonomic scope" value="Bacteria"/>
</dbReference>
<dbReference type="SUPFAM" id="SSF55729">
    <property type="entry name" value="Acyl-CoA N-acyltransferases (Nat)"/>
    <property type="match status" value="1"/>
</dbReference>
<evidence type="ECO:0000259" key="1">
    <source>
        <dbReference type="PROSITE" id="PS51186"/>
    </source>
</evidence>
<accession>Q0G494</accession>
<dbReference type="InterPro" id="IPR016181">
    <property type="entry name" value="Acyl_CoA_acyltransferase"/>
</dbReference>
<evidence type="ECO:0000313" key="2">
    <source>
        <dbReference type="EMBL" id="EAU41587.1"/>
    </source>
</evidence>
<sequence>MTHKAKPQQKGRKAFKGMASKGYAIRMMEPGEVPALLELEKVSLAETSTRAAHPPDIDTFTRFLLAHEVFVAIRKKSGKPVGFAAAVAESDLYWLSRFSVDPDHRDRELEDSLLKSVAERAHWFFYRALGLSIDSASSRAASFYEKRGFLRIPTSDLPQWLDEKRRAEASDHEANNQIVMLKWL</sequence>
<feature type="domain" description="N-acetyltransferase" evidence="1">
    <location>
        <begin position="23"/>
        <end position="184"/>
    </location>
</feature>
<proteinExistence type="predicted"/>
<gene>
    <name evidence="2" type="ORF">FP2506_14179</name>
</gene>
<dbReference type="AlphaFoldDB" id="Q0G494"/>
<protein>
    <recommendedName>
        <fullName evidence="1">N-acetyltransferase domain-containing protein</fullName>
    </recommendedName>
</protein>
<keyword evidence="3" id="KW-1185">Reference proteome</keyword>
<organism evidence="2 3">
    <name type="scientific">Fulvimarina pelagi HTCC2506</name>
    <dbReference type="NCBI Taxonomy" id="314231"/>
    <lineage>
        <taxon>Bacteria</taxon>
        <taxon>Pseudomonadati</taxon>
        <taxon>Pseudomonadota</taxon>
        <taxon>Alphaproteobacteria</taxon>
        <taxon>Hyphomicrobiales</taxon>
        <taxon>Aurantimonadaceae</taxon>
        <taxon>Fulvimarina</taxon>
    </lineage>
</organism>
<dbReference type="InterPro" id="IPR000182">
    <property type="entry name" value="GNAT_dom"/>
</dbReference>
<dbReference type="Pfam" id="PF13508">
    <property type="entry name" value="Acetyltransf_7"/>
    <property type="match status" value="1"/>
</dbReference>
<reference evidence="2 3" key="1">
    <citation type="journal article" date="2010" name="J. Bacteriol.">
        <title>Genome sequence of Fulvimarina pelagi HTCC2506T, a Mn(II)-oxidizing alphaproteobacterium possessing an aerobic anoxygenic photosynthetic gene cluster and Xanthorhodopsin.</title>
        <authorList>
            <person name="Kang I."/>
            <person name="Oh H.M."/>
            <person name="Lim S.I."/>
            <person name="Ferriera S."/>
            <person name="Giovannoni S.J."/>
            <person name="Cho J.C."/>
        </authorList>
    </citation>
    <scope>NUCLEOTIDE SEQUENCE [LARGE SCALE GENOMIC DNA]</scope>
    <source>
        <strain evidence="2 3">HTCC2506</strain>
    </source>
</reference>
<dbReference type="PROSITE" id="PS51186">
    <property type="entry name" value="GNAT"/>
    <property type="match status" value="1"/>
</dbReference>
<dbReference type="Proteomes" id="UP000004310">
    <property type="component" value="Unassembled WGS sequence"/>
</dbReference>
<dbReference type="STRING" id="217511.GCA_001463845_02322"/>
<dbReference type="HOGENOM" id="CLU_1466186_0_0_5"/>
<evidence type="ECO:0000313" key="3">
    <source>
        <dbReference type="Proteomes" id="UP000004310"/>
    </source>
</evidence>